<dbReference type="PRINTS" id="PR00369">
    <property type="entry name" value="FLAVODOXIN"/>
</dbReference>
<dbReference type="SUPFAM" id="SSF52218">
    <property type="entry name" value="Flavoproteins"/>
    <property type="match status" value="1"/>
</dbReference>
<keyword evidence="1" id="KW-0285">Flavoprotein</keyword>
<feature type="transmembrane region" description="Helical" evidence="2">
    <location>
        <begin position="124"/>
        <end position="146"/>
    </location>
</feature>
<dbReference type="GO" id="GO:0009725">
    <property type="term" value="P:response to hormone"/>
    <property type="evidence" value="ECO:0007669"/>
    <property type="project" value="TreeGrafter"/>
</dbReference>
<accession>A0A8J6HKC2</accession>
<keyword evidence="5" id="KW-1185">Reference proteome</keyword>
<keyword evidence="2" id="KW-0812">Transmembrane</keyword>
<dbReference type="PANTHER" id="PTHR19384:SF17">
    <property type="entry name" value="NADPH--CYTOCHROME P450 REDUCTASE"/>
    <property type="match status" value="1"/>
</dbReference>
<dbReference type="SUPFAM" id="SSF52540">
    <property type="entry name" value="P-loop containing nucleoside triphosphate hydrolases"/>
    <property type="match status" value="1"/>
</dbReference>
<dbReference type="InterPro" id="IPR027417">
    <property type="entry name" value="P-loop_NTPase"/>
</dbReference>
<dbReference type="GO" id="GO:0005525">
    <property type="term" value="F:GTP binding"/>
    <property type="evidence" value="ECO:0007669"/>
    <property type="project" value="InterPro"/>
</dbReference>
<name>A0A8J6HKC2_TENMO</name>
<evidence type="ECO:0000313" key="4">
    <source>
        <dbReference type="EMBL" id="KAH0815193.1"/>
    </source>
</evidence>
<dbReference type="GO" id="GO:0003924">
    <property type="term" value="F:GTPase activity"/>
    <property type="evidence" value="ECO:0007669"/>
    <property type="project" value="InterPro"/>
</dbReference>
<dbReference type="InterPro" id="IPR001806">
    <property type="entry name" value="Small_GTPase"/>
</dbReference>
<dbReference type="GO" id="GO:0050660">
    <property type="term" value="F:flavin adenine dinucleotide binding"/>
    <property type="evidence" value="ECO:0007669"/>
    <property type="project" value="TreeGrafter"/>
</dbReference>
<keyword evidence="2" id="KW-0472">Membrane</keyword>
<organism evidence="4 5">
    <name type="scientific">Tenebrio molitor</name>
    <name type="common">Yellow mealworm beetle</name>
    <dbReference type="NCBI Taxonomy" id="7067"/>
    <lineage>
        <taxon>Eukaryota</taxon>
        <taxon>Metazoa</taxon>
        <taxon>Ecdysozoa</taxon>
        <taxon>Arthropoda</taxon>
        <taxon>Hexapoda</taxon>
        <taxon>Insecta</taxon>
        <taxon>Pterygota</taxon>
        <taxon>Neoptera</taxon>
        <taxon>Endopterygota</taxon>
        <taxon>Coleoptera</taxon>
        <taxon>Polyphaga</taxon>
        <taxon>Cucujiformia</taxon>
        <taxon>Tenebrionidae</taxon>
        <taxon>Tenebrio</taxon>
    </lineage>
</organism>
<dbReference type="InterPro" id="IPR008254">
    <property type="entry name" value="Flavodoxin/NO_synth"/>
</dbReference>
<dbReference type="Pfam" id="PF00071">
    <property type="entry name" value="Ras"/>
    <property type="match status" value="1"/>
</dbReference>
<dbReference type="PROSITE" id="PS51419">
    <property type="entry name" value="RAB"/>
    <property type="match status" value="1"/>
</dbReference>
<evidence type="ECO:0000313" key="5">
    <source>
        <dbReference type="Proteomes" id="UP000719412"/>
    </source>
</evidence>
<dbReference type="InterPro" id="IPR001094">
    <property type="entry name" value="Flavdoxin-like"/>
</dbReference>
<gene>
    <name evidence="4" type="ORF">GEV33_007598</name>
</gene>
<protein>
    <recommendedName>
        <fullName evidence="3">Flavodoxin-like domain-containing protein</fullName>
    </recommendedName>
</protein>
<reference evidence="4" key="2">
    <citation type="submission" date="2021-08" db="EMBL/GenBank/DDBJ databases">
        <authorList>
            <person name="Eriksson T."/>
        </authorList>
    </citation>
    <scope>NUCLEOTIDE SEQUENCE</scope>
    <source>
        <strain evidence="4">Stoneville</strain>
        <tissue evidence="4">Whole head</tissue>
    </source>
</reference>
<dbReference type="Gene3D" id="3.40.50.300">
    <property type="entry name" value="P-loop containing nucleotide triphosphate hydrolases"/>
    <property type="match status" value="1"/>
</dbReference>
<comment type="caution">
    <text evidence="4">The sequence shown here is derived from an EMBL/GenBank/DDBJ whole genome shotgun (WGS) entry which is preliminary data.</text>
</comment>
<evidence type="ECO:0000259" key="3">
    <source>
        <dbReference type="PROSITE" id="PS50902"/>
    </source>
</evidence>
<proteinExistence type="predicted"/>
<dbReference type="Proteomes" id="UP000719412">
    <property type="component" value="Unassembled WGS sequence"/>
</dbReference>
<dbReference type="PANTHER" id="PTHR19384">
    <property type="entry name" value="NITRIC OXIDE SYNTHASE-RELATED"/>
    <property type="match status" value="1"/>
</dbReference>
<evidence type="ECO:0000256" key="1">
    <source>
        <dbReference type="ARBA" id="ARBA00022630"/>
    </source>
</evidence>
<dbReference type="EMBL" id="JABDTM020023435">
    <property type="protein sequence ID" value="KAH0815193.1"/>
    <property type="molecule type" value="Genomic_DNA"/>
</dbReference>
<keyword evidence="2" id="KW-1133">Transmembrane helix</keyword>
<sequence length="283" mass="31222">MVIFDLSAIRTLANCKKWLQDALEVSNSADDPPYIFLVGSKKDLLSEASYKITEDMALNTAKNLQAEYWSVSSKTGENIDELFCRVAALCFDDDQCKATMANILNMDEAEASIGTQQIPEASEALFSTVDIILLTILIGGIAWWFLNKQKKKDVTTSTRSYSIQPTSMSLQTSSDNSFIKKLKTSGRSLVVFYGSQTGTGEEFAGRLAKEGVRYHLKGMVADPEECDMEELVNLKSIPTSLAVFCLATYGEGDPTDNAMEFYEWLQNGDADLSGLNYAVSDLH</sequence>
<dbReference type="AlphaFoldDB" id="A0A8J6HKC2"/>
<dbReference type="GO" id="GO:0003958">
    <property type="term" value="F:NADPH-hemoprotein reductase activity"/>
    <property type="evidence" value="ECO:0007669"/>
    <property type="project" value="TreeGrafter"/>
</dbReference>
<dbReference type="Gene3D" id="3.40.50.360">
    <property type="match status" value="1"/>
</dbReference>
<dbReference type="PROSITE" id="PS50902">
    <property type="entry name" value="FLAVODOXIN_LIKE"/>
    <property type="match status" value="1"/>
</dbReference>
<evidence type="ECO:0000256" key="2">
    <source>
        <dbReference type="SAM" id="Phobius"/>
    </source>
</evidence>
<dbReference type="GO" id="GO:0010181">
    <property type="term" value="F:FMN binding"/>
    <property type="evidence" value="ECO:0007669"/>
    <property type="project" value="InterPro"/>
</dbReference>
<dbReference type="Pfam" id="PF00258">
    <property type="entry name" value="Flavodoxin_1"/>
    <property type="match status" value="1"/>
</dbReference>
<feature type="domain" description="Flavodoxin-like" evidence="3">
    <location>
        <begin position="189"/>
        <end position="283"/>
    </location>
</feature>
<dbReference type="InterPro" id="IPR029039">
    <property type="entry name" value="Flavoprotein-like_sf"/>
</dbReference>
<reference evidence="4" key="1">
    <citation type="journal article" date="2020" name="J Insects Food Feed">
        <title>The yellow mealworm (Tenebrio molitor) genome: a resource for the emerging insects as food and feed industry.</title>
        <authorList>
            <person name="Eriksson T."/>
            <person name="Andere A."/>
            <person name="Kelstrup H."/>
            <person name="Emery V."/>
            <person name="Picard C."/>
        </authorList>
    </citation>
    <scope>NUCLEOTIDE SEQUENCE</scope>
    <source>
        <strain evidence="4">Stoneville</strain>
        <tissue evidence="4">Whole head</tissue>
    </source>
</reference>
<dbReference type="GO" id="GO:0005829">
    <property type="term" value="C:cytosol"/>
    <property type="evidence" value="ECO:0007669"/>
    <property type="project" value="TreeGrafter"/>
</dbReference>